<gene>
    <name evidence="1" type="ORF">CSSPJE1EN1_LOCUS10418</name>
</gene>
<proteinExistence type="predicted"/>
<dbReference type="EMBL" id="OZ020112">
    <property type="protein sequence ID" value="CAK9264940.1"/>
    <property type="molecule type" value="Genomic_DNA"/>
</dbReference>
<evidence type="ECO:0000313" key="1">
    <source>
        <dbReference type="EMBL" id="CAK9264940.1"/>
    </source>
</evidence>
<reference evidence="1" key="1">
    <citation type="submission" date="2024-02" db="EMBL/GenBank/DDBJ databases">
        <authorList>
            <consortium name="ELIXIR-Norway"/>
            <consortium name="Elixir Norway"/>
        </authorList>
    </citation>
    <scope>NUCLEOTIDE SEQUENCE</scope>
</reference>
<accession>A0ABP0WHE7</accession>
<name>A0ABP0WHE7_9BRYO</name>
<protein>
    <submittedName>
        <fullName evidence="1">Uncharacterized protein</fullName>
    </submittedName>
</protein>
<sequence length="116" mass="13032">MIMELEHAHVILQKLGAEGLYGFLREEVSIARELARAVAAIAAPLVQCECVRMHAGARWPLNRPPVVSWANRPNQYLRGVFALVERIGTSNQYEGTQSWTDDKMHEMSVQLDDGTN</sequence>
<organism evidence="1 2">
    <name type="scientific">Sphagnum jensenii</name>
    <dbReference type="NCBI Taxonomy" id="128206"/>
    <lineage>
        <taxon>Eukaryota</taxon>
        <taxon>Viridiplantae</taxon>
        <taxon>Streptophyta</taxon>
        <taxon>Embryophyta</taxon>
        <taxon>Bryophyta</taxon>
        <taxon>Sphagnophytina</taxon>
        <taxon>Sphagnopsida</taxon>
        <taxon>Sphagnales</taxon>
        <taxon>Sphagnaceae</taxon>
        <taxon>Sphagnum</taxon>
    </lineage>
</organism>
<keyword evidence="2" id="KW-1185">Reference proteome</keyword>
<evidence type="ECO:0000313" key="2">
    <source>
        <dbReference type="Proteomes" id="UP001497444"/>
    </source>
</evidence>
<dbReference type="Proteomes" id="UP001497444">
    <property type="component" value="Chromosome 17"/>
</dbReference>